<dbReference type="PROSITE" id="PS51482">
    <property type="entry name" value="DEGV"/>
    <property type="match status" value="1"/>
</dbReference>
<keyword evidence="1" id="KW-0446">Lipid-binding</keyword>
<sequence>MSKIVVTADSTCDLSPELRERYHVELVPLYVNFGEDSRRDGVDAQPDDIYDYYRSSGKLTTTSAASPGDYHTFFKGFTDQGYEVIHLNISSGFSATHQNAMMAASDLKGVYPVDSYNLSTGTGLLVLEACDMAEEGMPALDIVTRLEEMRCRVRASFILDTLEYLWKGGRCSGVTALGANLLKLKPCIEVRDGKMGVGKKFRGNLSNVMEQYTNTRLEGVRPELKRVFITHSGIDPAIIDRVKARVRQLHPFEEILVTRAGCVVSNHCGPNTLGVLFIEK</sequence>
<gene>
    <name evidence="2" type="ORF">C12CBH8_03580</name>
</gene>
<dbReference type="PANTHER" id="PTHR33434:SF2">
    <property type="entry name" value="FATTY ACID-BINDING PROTEIN TM_1468"/>
    <property type="match status" value="1"/>
</dbReference>
<dbReference type="NCBIfam" id="TIGR00762">
    <property type="entry name" value="DegV"/>
    <property type="match status" value="1"/>
</dbReference>
<dbReference type="SUPFAM" id="SSF82549">
    <property type="entry name" value="DAK1/DegV-like"/>
    <property type="match status" value="1"/>
</dbReference>
<evidence type="ECO:0000313" key="2">
    <source>
        <dbReference type="EMBL" id="BCI59719.1"/>
    </source>
</evidence>
<reference evidence="3" key="1">
    <citation type="submission" date="2020-07" db="EMBL/GenBank/DDBJ databases">
        <title>Complete genome sequencing of Clostridia bacterium strain 12CBH8.</title>
        <authorList>
            <person name="Sakamoto M."/>
            <person name="Murakami T."/>
            <person name="Mori H."/>
        </authorList>
    </citation>
    <scope>NUCLEOTIDE SEQUENCE [LARGE SCALE GENOMIC DNA]</scope>
    <source>
        <strain evidence="3">12CBH8</strain>
    </source>
</reference>
<dbReference type="GO" id="GO:0008289">
    <property type="term" value="F:lipid binding"/>
    <property type="evidence" value="ECO:0007669"/>
    <property type="project" value="UniProtKB-KW"/>
</dbReference>
<dbReference type="AlphaFoldDB" id="A0A7I8D2P3"/>
<dbReference type="EMBL" id="AP023321">
    <property type="protein sequence ID" value="BCI59719.1"/>
    <property type="molecule type" value="Genomic_DNA"/>
</dbReference>
<dbReference type="InterPro" id="IPR003797">
    <property type="entry name" value="DegV"/>
</dbReference>
<dbReference type="InterPro" id="IPR043168">
    <property type="entry name" value="DegV_C"/>
</dbReference>
<dbReference type="Gene3D" id="3.40.50.10170">
    <property type="match status" value="1"/>
</dbReference>
<dbReference type="RefSeq" id="WP_215533400.1">
    <property type="nucleotide sequence ID" value="NZ_AP023321.1"/>
</dbReference>
<keyword evidence="3" id="KW-1185">Reference proteome</keyword>
<dbReference type="Gene3D" id="3.30.1180.10">
    <property type="match status" value="1"/>
</dbReference>
<evidence type="ECO:0000313" key="3">
    <source>
        <dbReference type="Proteomes" id="UP000593890"/>
    </source>
</evidence>
<protein>
    <recommendedName>
        <fullName evidence="4">DegV family protein</fullName>
    </recommendedName>
</protein>
<name>A0A7I8D2P3_9FIRM</name>
<dbReference type="Proteomes" id="UP000593890">
    <property type="component" value="Chromosome"/>
</dbReference>
<dbReference type="PANTHER" id="PTHR33434">
    <property type="entry name" value="DEGV DOMAIN-CONTAINING PROTEIN DR_1986-RELATED"/>
    <property type="match status" value="1"/>
</dbReference>
<dbReference type="KEGG" id="sman:C12CBH8_03580"/>
<dbReference type="InterPro" id="IPR050270">
    <property type="entry name" value="DegV_domain_contain"/>
</dbReference>
<proteinExistence type="predicted"/>
<organism evidence="2 3">
    <name type="scientific">Solibaculum mannosilyticum</name>
    <dbReference type="NCBI Taxonomy" id="2780922"/>
    <lineage>
        <taxon>Bacteria</taxon>
        <taxon>Bacillati</taxon>
        <taxon>Bacillota</taxon>
        <taxon>Clostridia</taxon>
        <taxon>Eubacteriales</taxon>
        <taxon>Oscillospiraceae</taxon>
        <taxon>Solibaculum</taxon>
    </lineage>
</organism>
<evidence type="ECO:0000256" key="1">
    <source>
        <dbReference type="ARBA" id="ARBA00023121"/>
    </source>
</evidence>
<evidence type="ECO:0008006" key="4">
    <source>
        <dbReference type="Google" id="ProtNLM"/>
    </source>
</evidence>
<accession>A0A7I8D2P3</accession>
<dbReference type="Pfam" id="PF02645">
    <property type="entry name" value="DegV"/>
    <property type="match status" value="1"/>
</dbReference>